<sequence length="91" mass="10125">MNAWMDDAILKNALLCDALIGDQLIRANLENADLTGSRLYGADFTYANLKGIKLLCKEIEKTKFNGAIYNGDTIFPDNFIPEQHGMKKASK</sequence>
<keyword evidence="2" id="KW-1185">Reference proteome</keyword>
<organism evidence="1 2">
    <name type="scientific">Haloplasma contractile SSD-17B</name>
    <dbReference type="NCBI Taxonomy" id="1033810"/>
    <lineage>
        <taxon>Bacteria</taxon>
        <taxon>Bacillati</taxon>
        <taxon>Mycoplasmatota</taxon>
        <taxon>Mollicutes</taxon>
        <taxon>Haloplasmatales</taxon>
        <taxon>Haloplasmataceae</taxon>
        <taxon>Haloplasma</taxon>
    </lineage>
</organism>
<dbReference type="AlphaFoldDB" id="U2EE75"/>
<evidence type="ECO:0000313" key="2">
    <source>
        <dbReference type="Proteomes" id="UP000005707"/>
    </source>
</evidence>
<dbReference type="InterPro" id="IPR001646">
    <property type="entry name" value="5peptide_repeat"/>
</dbReference>
<reference evidence="1 2" key="2">
    <citation type="journal article" date="2013" name="PLoS ONE">
        <title>INDIGO - INtegrated Data Warehouse of MIcrobial GenOmes with Examples from the Red Sea Extremophiles.</title>
        <authorList>
            <person name="Alam I."/>
            <person name="Antunes A."/>
            <person name="Kamau A.A."/>
            <person name="Ba Alawi W."/>
            <person name="Kalkatawi M."/>
            <person name="Stingl U."/>
            <person name="Bajic V.B."/>
        </authorList>
    </citation>
    <scope>NUCLEOTIDE SEQUENCE [LARGE SCALE GENOMIC DNA]</scope>
    <source>
        <strain evidence="1 2">SSD-17B</strain>
    </source>
</reference>
<gene>
    <name evidence="1" type="ORF">HLPCO_000917</name>
</gene>
<proteinExistence type="predicted"/>
<dbReference type="SUPFAM" id="SSF141571">
    <property type="entry name" value="Pentapeptide repeat-like"/>
    <property type="match status" value="1"/>
</dbReference>
<protein>
    <submittedName>
        <fullName evidence="1">Pentapeptide repeat-containing protein</fullName>
    </submittedName>
</protein>
<dbReference type="STRING" id="1033810.HLPCO_000917"/>
<dbReference type="Pfam" id="PF00805">
    <property type="entry name" value="Pentapeptide"/>
    <property type="match status" value="1"/>
</dbReference>
<dbReference type="InParanoid" id="U2EE75"/>
<reference evidence="1 2" key="1">
    <citation type="journal article" date="2011" name="J. Bacteriol.">
        <title>Genome sequence of Haloplasma contractile, an unusual contractile bacterium from a deep-sea anoxic brine lake.</title>
        <authorList>
            <person name="Antunes A."/>
            <person name="Alam I."/>
            <person name="El Dorry H."/>
            <person name="Siam R."/>
            <person name="Robertson A."/>
            <person name="Bajic V.B."/>
            <person name="Stingl U."/>
        </authorList>
    </citation>
    <scope>NUCLEOTIDE SEQUENCE [LARGE SCALE GENOMIC DNA]</scope>
    <source>
        <strain evidence="1 2">SSD-17B</strain>
    </source>
</reference>
<dbReference type="Gene3D" id="2.160.20.80">
    <property type="entry name" value="E3 ubiquitin-protein ligase SopA"/>
    <property type="match status" value="1"/>
</dbReference>
<dbReference type="Proteomes" id="UP000005707">
    <property type="component" value="Unassembled WGS sequence"/>
</dbReference>
<evidence type="ECO:0000313" key="1">
    <source>
        <dbReference type="EMBL" id="ERJ13288.1"/>
    </source>
</evidence>
<name>U2EE75_9MOLU</name>
<accession>U2EE75</accession>
<comment type="caution">
    <text evidence="1">The sequence shown here is derived from an EMBL/GenBank/DDBJ whole genome shotgun (WGS) entry which is preliminary data.</text>
</comment>
<dbReference type="EMBL" id="AFNU02000002">
    <property type="protein sequence ID" value="ERJ13288.1"/>
    <property type="molecule type" value="Genomic_DNA"/>
</dbReference>